<dbReference type="PRINTS" id="PR00047">
    <property type="entry name" value="STROIDFINGER"/>
</dbReference>
<dbReference type="InterPro" id="IPR035500">
    <property type="entry name" value="NHR-like_dom_sf"/>
</dbReference>
<evidence type="ECO:0000256" key="4">
    <source>
        <dbReference type="ARBA" id="ARBA00022771"/>
    </source>
</evidence>
<name>A0AA88IMM9_ARTSF</name>
<evidence type="ECO:0000256" key="12">
    <source>
        <dbReference type="ARBA" id="ARBA00041813"/>
    </source>
</evidence>
<dbReference type="PROSITE" id="PS51843">
    <property type="entry name" value="NR_LBD"/>
    <property type="match status" value="1"/>
</dbReference>
<evidence type="ECO:0000256" key="15">
    <source>
        <dbReference type="SAM" id="MobiDB-lite"/>
    </source>
</evidence>
<dbReference type="PRINTS" id="PR00398">
    <property type="entry name" value="STRDHORMONER"/>
</dbReference>
<evidence type="ECO:0000256" key="14">
    <source>
        <dbReference type="RuleBase" id="RU004334"/>
    </source>
</evidence>
<dbReference type="InterPro" id="IPR013088">
    <property type="entry name" value="Znf_NHR/GATA"/>
</dbReference>
<dbReference type="InterPro" id="IPR001628">
    <property type="entry name" value="Znf_hrmn_rcpt"/>
</dbReference>
<evidence type="ECO:0000256" key="1">
    <source>
        <dbReference type="ARBA" id="ARBA00004123"/>
    </source>
</evidence>
<feature type="region of interest" description="Disordered" evidence="15">
    <location>
        <begin position="126"/>
        <end position="152"/>
    </location>
</feature>
<comment type="caution">
    <text evidence="18">The sequence shown here is derived from an EMBL/GenBank/DDBJ whole genome shotgun (WGS) entry which is preliminary data.</text>
</comment>
<dbReference type="PROSITE" id="PS00031">
    <property type="entry name" value="NUCLEAR_REC_DBD_1"/>
    <property type="match status" value="1"/>
</dbReference>
<accession>A0AA88IMM9</accession>
<evidence type="ECO:0000256" key="8">
    <source>
        <dbReference type="ARBA" id="ARBA00023163"/>
    </source>
</evidence>
<dbReference type="GO" id="GO:0005654">
    <property type="term" value="C:nucleoplasm"/>
    <property type="evidence" value="ECO:0007669"/>
    <property type="project" value="UniProtKB-ARBA"/>
</dbReference>
<evidence type="ECO:0000259" key="16">
    <source>
        <dbReference type="PROSITE" id="PS51030"/>
    </source>
</evidence>
<dbReference type="Proteomes" id="UP001187531">
    <property type="component" value="Unassembled WGS sequence"/>
</dbReference>
<feature type="compositionally biased region" description="Low complexity" evidence="15">
    <location>
        <begin position="141"/>
        <end position="152"/>
    </location>
</feature>
<dbReference type="GO" id="GO:1990837">
    <property type="term" value="F:sequence-specific double-stranded DNA binding"/>
    <property type="evidence" value="ECO:0007669"/>
    <property type="project" value="UniProtKB-ARBA"/>
</dbReference>
<organism evidence="18 19">
    <name type="scientific">Artemia franciscana</name>
    <name type="common">Brine shrimp</name>
    <name type="synonym">Artemia sanfranciscana</name>
    <dbReference type="NCBI Taxonomy" id="6661"/>
    <lineage>
        <taxon>Eukaryota</taxon>
        <taxon>Metazoa</taxon>
        <taxon>Ecdysozoa</taxon>
        <taxon>Arthropoda</taxon>
        <taxon>Crustacea</taxon>
        <taxon>Branchiopoda</taxon>
        <taxon>Anostraca</taxon>
        <taxon>Artemiidae</taxon>
        <taxon>Artemia</taxon>
    </lineage>
</organism>
<evidence type="ECO:0000256" key="6">
    <source>
        <dbReference type="ARBA" id="ARBA00023015"/>
    </source>
</evidence>
<dbReference type="EMBL" id="JAVRJZ010000001">
    <property type="protein sequence ID" value="KAK2726571.1"/>
    <property type="molecule type" value="Genomic_DNA"/>
</dbReference>
<comment type="similarity">
    <text evidence="14">Belongs to the nuclear hormone receptor family.</text>
</comment>
<keyword evidence="19" id="KW-1185">Reference proteome</keyword>
<dbReference type="PROSITE" id="PS51030">
    <property type="entry name" value="NUCLEAR_REC_DBD_2"/>
    <property type="match status" value="1"/>
</dbReference>
<dbReference type="SMART" id="SM00430">
    <property type="entry name" value="HOLI"/>
    <property type="match status" value="1"/>
</dbReference>
<gene>
    <name evidence="18" type="ORF">QYM36_007426</name>
</gene>
<keyword evidence="3 14" id="KW-0479">Metal-binding</keyword>
<evidence type="ECO:0000313" key="18">
    <source>
        <dbReference type="EMBL" id="KAK2726571.1"/>
    </source>
</evidence>
<keyword evidence="7 14" id="KW-0238">DNA-binding</keyword>
<sequence length="432" mass="48298">LDFTSKGEVIFNMDAQLRRPPTTPSSRILYDIPCRVCQDHSSGKHYGIFACDGCAGFFKRSIRRNRKYACKAKIEGSCLVDKTHRNQCRACRLTKCTEAGMNKDAVQHERGPRNSTLRRQMSLYYNEKDKTPSPSPPNAYTPTTGTQITPSISTPTTTAYDLTVGGSGGIPLTPVAMHSPIKPQSFDEARNMALIHHQMALLDRMSLFTTYKPMHHFTPAPVKFCETILPVNPLQALLGSSTICESAARLLFINVRWAKTVPAFTTLPERDQILLLEDSWRELFILGAAQFMLPLESGPIIATSASHHSSEKQLSLLSELKVLQEAVSKLRQMNIDTTEFACLRAVILFKSSVNGQDIPTAAALQDQAQFTLNRYVTAAYPSQPLRFGRLLLLLPSLRLLNSLTIEELFFRRTIGNIPIERIICDMYKSSDL</sequence>
<dbReference type="InterPro" id="IPR001723">
    <property type="entry name" value="Nuclear_hrmn_rcpt"/>
</dbReference>
<evidence type="ECO:0000256" key="10">
    <source>
        <dbReference type="ARBA" id="ARBA00023242"/>
    </source>
</evidence>
<keyword evidence="9 14" id="KW-0675">Receptor</keyword>
<dbReference type="Gene3D" id="1.10.565.10">
    <property type="entry name" value="Retinoid X Receptor"/>
    <property type="match status" value="1"/>
</dbReference>
<dbReference type="AlphaFoldDB" id="A0AA88IMM9"/>
<dbReference type="Pfam" id="PF00105">
    <property type="entry name" value="zf-C4"/>
    <property type="match status" value="1"/>
</dbReference>
<keyword evidence="6 14" id="KW-0805">Transcription regulation</keyword>
<dbReference type="Pfam" id="PF00104">
    <property type="entry name" value="Hormone_recep"/>
    <property type="match status" value="1"/>
</dbReference>
<dbReference type="Gene3D" id="3.30.50.10">
    <property type="entry name" value="Erythroid Transcription Factor GATA-1, subunit A"/>
    <property type="match status" value="1"/>
</dbReference>
<dbReference type="GO" id="GO:0000981">
    <property type="term" value="F:DNA-binding transcription factor activity, RNA polymerase II-specific"/>
    <property type="evidence" value="ECO:0007669"/>
    <property type="project" value="UniProtKB-ARBA"/>
</dbReference>
<dbReference type="GO" id="GO:0008270">
    <property type="term" value="F:zinc ion binding"/>
    <property type="evidence" value="ECO:0007669"/>
    <property type="project" value="UniProtKB-KW"/>
</dbReference>
<dbReference type="CDD" id="cd07163">
    <property type="entry name" value="NR_DBD_TLX"/>
    <property type="match status" value="1"/>
</dbReference>
<evidence type="ECO:0000256" key="7">
    <source>
        <dbReference type="ARBA" id="ARBA00023125"/>
    </source>
</evidence>
<comment type="subcellular location">
    <subcellularLocation>
        <location evidence="1 14">Nucleus</location>
    </subcellularLocation>
</comment>
<dbReference type="InterPro" id="IPR000536">
    <property type="entry name" value="Nucl_hrmn_rcpt_lig-bd"/>
</dbReference>
<dbReference type="PANTHER" id="PTHR24083">
    <property type="entry name" value="NUCLEAR HORMONE RECEPTOR"/>
    <property type="match status" value="1"/>
</dbReference>
<evidence type="ECO:0000256" key="11">
    <source>
        <dbReference type="ARBA" id="ARBA00040364"/>
    </source>
</evidence>
<dbReference type="SMART" id="SM00399">
    <property type="entry name" value="ZnF_C4"/>
    <property type="match status" value="1"/>
</dbReference>
<proteinExistence type="inferred from homology"/>
<evidence type="ECO:0000256" key="5">
    <source>
        <dbReference type="ARBA" id="ARBA00022833"/>
    </source>
</evidence>
<keyword evidence="8 14" id="KW-0804">Transcription</keyword>
<dbReference type="SUPFAM" id="SSF57716">
    <property type="entry name" value="Glucocorticoid receptor-like (DNA-binding domain)"/>
    <property type="match status" value="1"/>
</dbReference>
<dbReference type="FunFam" id="3.30.50.10:FF:000019">
    <property type="entry name" value="Nuclear receptor subfamily 2 group E member"/>
    <property type="match status" value="1"/>
</dbReference>
<keyword evidence="2" id="KW-0217">Developmental protein</keyword>
<evidence type="ECO:0000256" key="2">
    <source>
        <dbReference type="ARBA" id="ARBA00022473"/>
    </source>
</evidence>
<keyword evidence="10 14" id="KW-0539">Nucleus</keyword>
<evidence type="ECO:0000256" key="9">
    <source>
        <dbReference type="ARBA" id="ARBA00023170"/>
    </source>
</evidence>
<dbReference type="SUPFAM" id="SSF48508">
    <property type="entry name" value="Nuclear receptor ligand-binding domain"/>
    <property type="match status" value="1"/>
</dbReference>
<dbReference type="GO" id="GO:0007399">
    <property type="term" value="P:nervous system development"/>
    <property type="evidence" value="ECO:0007669"/>
    <property type="project" value="UniProtKB-ARBA"/>
</dbReference>
<evidence type="ECO:0000313" key="19">
    <source>
        <dbReference type="Proteomes" id="UP001187531"/>
    </source>
</evidence>
<reference evidence="18" key="1">
    <citation type="submission" date="2023-07" db="EMBL/GenBank/DDBJ databases">
        <title>Chromosome-level genome assembly of Artemia franciscana.</title>
        <authorList>
            <person name="Jo E."/>
        </authorList>
    </citation>
    <scope>NUCLEOTIDE SEQUENCE</scope>
    <source>
        <tissue evidence="18">Whole body</tissue>
    </source>
</reference>
<feature type="domain" description="NR LBD" evidence="17">
    <location>
        <begin position="213"/>
        <end position="430"/>
    </location>
</feature>
<dbReference type="InterPro" id="IPR050274">
    <property type="entry name" value="Nuclear_hormone_rcpt_NR2"/>
</dbReference>
<evidence type="ECO:0000259" key="17">
    <source>
        <dbReference type="PROSITE" id="PS51843"/>
    </source>
</evidence>
<evidence type="ECO:0000256" key="3">
    <source>
        <dbReference type="ARBA" id="ARBA00022723"/>
    </source>
</evidence>
<protein>
    <recommendedName>
        <fullName evidence="11">Nuclear receptor subfamily 2 group E member 1</fullName>
    </recommendedName>
    <alternativeName>
        <fullName evidence="13">Nuclear receptor TLX</fullName>
    </alternativeName>
    <alternativeName>
        <fullName evidence="12">Protein tailless homolog</fullName>
    </alternativeName>
</protein>
<dbReference type="FunFam" id="1.10.565.10:FF:000019">
    <property type="entry name" value="Nuclear receptor subfamily 2 group E member 1"/>
    <property type="match status" value="1"/>
</dbReference>
<keyword evidence="5 14" id="KW-0862">Zinc</keyword>
<feature type="domain" description="Nuclear receptor" evidence="16">
    <location>
        <begin position="31"/>
        <end position="108"/>
    </location>
</feature>
<feature type="non-terminal residue" evidence="18">
    <location>
        <position position="1"/>
    </location>
</feature>
<evidence type="ECO:0000256" key="13">
    <source>
        <dbReference type="ARBA" id="ARBA00042524"/>
    </source>
</evidence>
<keyword evidence="4 14" id="KW-0863">Zinc-finger</keyword>